<keyword evidence="3" id="KW-1185">Reference proteome</keyword>
<feature type="region of interest" description="Disordered" evidence="1">
    <location>
        <begin position="41"/>
        <end position="64"/>
    </location>
</feature>
<evidence type="ECO:0000313" key="3">
    <source>
        <dbReference type="Proteomes" id="UP000694428"/>
    </source>
</evidence>
<dbReference type="AlphaFoldDB" id="A0A8C9G667"/>
<proteinExistence type="predicted"/>
<protein>
    <submittedName>
        <fullName evidence="2">Uncharacterized protein</fullName>
    </submittedName>
</protein>
<sequence length="64" mass="6511">MARGGGKAGSLKDKLDGNELDLSLCGLSEVPVRELVSARACGAGREQRGQRADAGFGAAARRPG</sequence>
<evidence type="ECO:0000256" key="1">
    <source>
        <dbReference type="SAM" id="MobiDB-lite"/>
    </source>
</evidence>
<reference evidence="2" key="1">
    <citation type="submission" date="2025-08" db="UniProtKB">
        <authorList>
            <consortium name="Ensembl"/>
        </authorList>
    </citation>
    <scope>IDENTIFICATION</scope>
</reference>
<organism evidence="2 3">
    <name type="scientific">Pavo cristatus</name>
    <name type="common">Indian peafowl</name>
    <name type="synonym">Blue peafowl</name>
    <dbReference type="NCBI Taxonomy" id="9049"/>
    <lineage>
        <taxon>Eukaryota</taxon>
        <taxon>Metazoa</taxon>
        <taxon>Chordata</taxon>
        <taxon>Craniata</taxon>
        <taxon>Vertebrata</taxon>
        <taxon>Euteleostomi</taxon>
        <taxon>Archelosauria</taxon>
        <taxon>Archosauria</taxon>
        <taxon>Dinosauria</taxon>
        <taxon>Saurischia</taxon>
        <taxon>Theropoda</taxon>
        <taxon>Coelurosauria</taxon>
        <taxon>Aves</taxon>
        <taxon>Neognathae</taxon>
        <taxon>Galloanserae</taxon>
        <taxon>Galliformes</taxon>
        <taxon>Phasianidae</taxon>
        <taxon>Phasianinae</taxon>
        <taxon>Pavo</taxon>
    </lineage>
</organism>
<dbReference type="Ensembl" id="ENSPSTT00000026538.1">
    <property type="protein sequence ID" value="ENSPSTP00000025217.1"/>
    <property type="gene ID" value="ENSPSTG00000018581.1"/>
</dbReference>
<dbReference type="Proteomes" id="UP000694428">
    <property type="component" value="Unplaced"/>
</dbReference>
<name>A0A8C9G667_PAVCR</name>
<feature type="compositionally biased region" description="Low complexity" evidence="1">
    <location>
        <begin position="52"/>
        <end position="64"/>
    </location>
</feature>
<reference evidence="2" key="2">
    <citation type="submission" date="2025-09" db="UniProtKB">
        <authorList>
            <consortium name="Ensembl"/>
        </authorList>
    </citation>
    <scope>IDENTIFICATION</scope>
</reference>
<evidence type="ECO:0000313" key="2">
    <source>
        <dbReference type="Ensembl" id="ENSPSTP00000025217.1"/>
    </source>
</evidence>
<accession>A0A8C9G667</accession>